<dbReference type="RefSeq" id="WP_065958255.1">
    <property type="nucleotide sequence ID" value="NZ_ASQP01000292.1"/>
</dbReference>
<evidence type="ECO:0000313" key="2">
    <source>
        <dbReference type="EMBL" id="OMI37451.1"/>
    </source>
</evidence>
<keyword evidence="3" id="KW-1185">Reference proteome</keyword>
<dbReference type="EMBL" id="ASQP01000292">
    <property type="protein sequence ID" value="OMI37451.1"/>
    <property type="molecule type" value="Genomic_DNA"/>
</dbReference>
<comment type="caution">
    <text evidence="2">The sequence shown here is derived from an EMBL/GenBank/DDBJ whole genome shotgun (WGS) entry which is preliminary data.</text>
</comment>
<dbReference type="InterPro" id="IPR000182">
    <property type="entry name" value="GNAT_dom"/>
</dbReference>
<sequence length="216" mass="22920">MDAELVRSWVEGWAVSRGAALPVEEPWGFTIDVGLAGQVTRHVLPDADAPLIRKLTGTATAPGTWLKFFLPPESVASCVAPGWRFDIDGFLMSARLRTAEAVAPRGYRVRTWARGGTTRVLVLTEDGAFAARGQIAVPAPGRPAVVDQVETSPAHRRRGLGSLVMRTLVNAAVEAGSSAAVLGATIEGRALYESLGWRTDGPLTGLIREALPDMPG</sequence>
<dbReference type="STRING" id="67365.GCA_001704635_01248"/>
<dbReference type="SUPFAM" id="SSF55729">
    <property type="entry name" value="Acyl-CoA N-acyltransferases (Nat)"/>
    <property type="match status" value="1"/>
</dbReference>
<evidence type="ECO:0000259" key="1">
    <source>
        <dbReference type="PROSITE" id="PS51186"/>
    </source>
</evidence>
<dbReference type="Gene3D" id="3.40.630.30">
    <property type="match status" value="1"/>
</dbReference>
<dbReference type="PROSITE" id="PS51186">
    <property type="entry name" value="GNAT"/>
    <property type="match status" value="1"/>
</dbReference>
<dbReference type="InterPro" id="IPR016181">
    <property type="entry name" value="Acyl_CoA_acyltransferase"/>
</dbReference>
<dbReference type="CDD" id="cd04301">
    <property type="entry name" value="NAT_SF"/>
    <property type="match status" value="1"/>
</dbReference>
<dbReference type="Proteomes" id="UP000186168">
    <property type="component" value="Unassembled WGS sequence"/>
</dbReference>
<accession>A0A1R1SGD9</accession>
<protein>
    <submittedName>
        <fullName evidence="2">Acetyltransferase</fullName>
    </submittedName>
</protein>
<gene>
    <name evidence="2" type="ORF">SPAR_21140</name>
</gene>
<reference evidence="2 3" key="1">
    <citation type="submission" date="2013-05" db="EMBL/GenBank/DDBJ databases">
        <title>Genome sequence of Streptomyces sparsogenes DSM 40356.</title>
        <authorList>
            <person name="Coyne S."/>
            <person name="Seebeck F.P."/>
        </authorList>
    </citation>
    <scope>NUCLEOTIDE SEQUENCE [LARGE SCALE GENOMIC DNA]</scope>
    <source>
        <strain evidence="2 3">DSM 40356</strain>
    </source>
</reference>
<feature type="domain" description="N-acetyltransferase" evidence="1">
    <location>
        <begin position="77"/>
        <end position="215"/>
    </location>
</feature>
<organism evidence="2 3">
    <name type="scientific">Streptomyces sparsogenes DSM 40356</name>
    <dbReference type="NCBI Taxonomy" id="1331668"/>
    <lineage>
        <taxon>Bacteria</taxon>
        <taxon>Bacillati</taxon>
        <taxon>Actinomycetota</taxon>
        <taxon>Actinomycetes</taxon>
        <taxon>Kitasatosporales</taxon>
        <taxon>Streptomycetaceae</taxon>
        <taxon>Streptomyces</taxon>
    </lineage>
</organism>
<evidence type="ECO:0000313" key="3">
    <source>
        <dbReference type="Proteomes" id="UP000186168"/>
    </source>
</evidence>
<keyword evidence="2" id="KW-0808">Transferase</keyword>
<name>A0A1R1SGD9_9ACTN</name>
<dbReference type="AlphaFoldDB" id="A0A1R1SGD9"/>
<dbReference type="Pfam" id="PF00583">
    <property type="entry name" value="Acetyltransf_1"/>
    <property type="match status" value="1"/>
</dbReference>
<dbReference type="GO" id="GO:0016747">
    <property type="term" value="F:acyltransferase activity, transferring groups other than amino-acyl groups"/>
    <property type="evidence" value="ECO:0007669"/>
    <property type="project" value="InterPro"/>
</dbReference>
<proteinExistence type="predicted"/>
<dbReference type="GeneID" id="96741387"/>